<feature type="compositionally biased region" description="Basic and acidic residues" evidence="1">
    <location>
        <begin position="87"/>
        <end position="98"/>
    </location>
</feature>
<evidence type="ECO:0000313" key="3">
    <source>
        <dbReference type="EMBL" id="MEI6001362.1"/>
    </source>
</evidence>
<reference evidence="3 4" key="1">
    <citation type="journal article" date="2022" name="Arch. Microbiol.">
        <title>Paraburkholderia bengalensis sp. nov. isolated from roots of Oryza sativa, IR64.</title>
        <authorList>
            <person name="Nag P."/>
            <person name="Mondal N."/>
            <person name="Sarkar J."/>
            <person name="Das S."/>
        </authorList>
    </citation>
    <scope>NUCLEOTIDE SEQUENCE [LARGE SCALE GENOMIC DNA]</scope>
    <source>
        <strain evidence="3 4">IR64_4_BI</strain>
    </source>
</reference>
<gene>
    <name evidence="3" type="ORF">H3V53_30610</name>
</gene>
<dbReference type="SUPFAM" id="SSF81273">
    <property type="entry name" value="H-NS histone-like proteins"/>
    <property type="match status" value="1"/>
</dbReference>
<dbReference type="Proteomes" id="UP001386437">
    <property type="component" value="Unassembled WGS sequence"/>
</dbReference>
<evidence type="ECO:0000259" key="2">
    <source>
        <dbReference type="Pfam" id="PF00816"/>
    </source>
</evidence>
<evidence type="ECO:0000313" key="4">
    <source>
        <dbReference type="Proteomes" id="UP001386437"/>
    </source>
</evidence>
<evidence type="ECO:0000256" key="1">
    <source>
        <dbReference type="SAM" id="MobiDB-lite"/>
    </source>
</evidence>
<organism evidence="3 4">
    <name type="scientific">Paraburkholderia bengalensis</name>
    <dbReference type="NCBI Taxonomy" id="2747562"/>
    <lineage>
        <taxon>Bacteria</taxon>
        <taxon>Pseudomonadati</taxon>
        <taxon>Pseudomonadota</taxon>
        <taxon>Betaproteobacteria</taxon>
        <taxon>Burkholderiales</taxon>
        <taxon>Burkholderiaceae</taxon>
        <taxon>Paraburkholderia</taxon>
    </lineage>
</organism>
<protein>
    <submittedName>
        <fullName evidence="3">H-NS histone family protein</fullName>
    </submittedName>
</protein>
<dbReference type="InterPro" id="IPR037150">
    <property type="entry name" value="H-NS_C_dom_sf"/>
</dbReference>
<dbReference type="EMBL" id="JACFYJ010000071">
    <property type="protein sequence ID" value="MEI6001362.1"/>
    <property type="molecule type" value="Genomic_DNA"/>
</dbReference>
<dbReference type="Gene3D" id="4.10.430.10">
    <property type="entry name" value="Histone-like protein H-NS, C-terminal domain"/>
    <property type="match status" value="1"/>
</dbReference>
<accession>A0ABU8J103</accession>
<proteinExistence type="predicted"/>
<feature type="region of interest" description="Disordered" evidence="1">
    <location>
        <begin position="76"/>
        <end position="110"/>
    </location>
</feature>
<dbReference type="RefSeq" id="WP_336601109.1">
    <property type="nucleotide sequence ID" value="NZ_JACFYJ010000071.1"/>
</dbReference>
<dbReference type="InterPro" id="IPR027444">
    <property type="entry name" value="H-NS_C_dom"/>
</dbReference>
<dbReference type="Pfam" id="PF00816">
    <property type="entry name" value="Histone_HNS"/>
    <property type="match status" value="1"/>
</dbReference>
<feature type="domain" description="DNA-binding protein H-NS-like C-terminal" evidence="2">
    <location>
        <begin position="41"/>
        <end position="75"/>
    </location>
</feature>
<name>A0ABU8J103_9BURK</name>
<keyword evidence="4" id="KW-1185">Reference proteome</keyword>
<sequence length="110" mass="12547">MDERKRDSMIAYLRHRMEEYGIEPDDLASAIAGDQEIQERARYRNATGDTWTGDGEMPQWLKQAISAGQRLDHFETAPVSASPMPDTRQKTIDWRDDPFAGSPLARQHAD</sequence>
<comment type="caution">
    <text evidence="3">The sequence shown here is derived from an EMBL/GenBank/DDBJ whole genome shotgun (WGS) entry which is preliminary data.</text>
</comment>